<sequence length="938" mass="106200">MRLILVPGVGKSPSVETWGFQSGPWNDQLSLNENRVHVAGHYPVVDDETKFSVQQLIETGAKLSEVLEDLGRKNAAFSMLQAKNRIRTISLIKGIVFIGCPHGIDHRIVLKENCAFLLQQCLPGRSIKKLLEIRNWEDKMVEVSKEFAKWSFHFPILSIYEGRPTLKKSFIQSKHKTTHFTFHLHPTPSALRIHGGTFQSPFGSVSIDRSSTRPPSIHTPDSASMESILRGFSRSSVQLNLPCRIDQPAPNRDFFGREGVMEDLDSVLLPGHQTAEKTDSPSVPAIAALFGVAGLGKTQVASQYAYTRSHKFEAVFWISAEDTDKLEVDFCNIATRIGLVSEKEPHNPNSTKELVRSWLSKPTRTVGGKSDIDQGSPPKWLLVFDNADRPEILEDYVDIEGPGSILVTSRDPQVCNISSHMVAVDLPPFTEEEALGFFKKSSRQSFKTEKDYEDCRGISRQLDGLPLALGQVAGVAKEQILTISNVREMLTDKGDRNHIFDATSSRYQRGSLSSIFAFTELDANSQFMAQVVACFHPDHIEESIFKHVDQARTIVQLPVERAEYFKARAKLLRASIIRQNDRGEKEQWSMHRVPQQVIRDRLSMDPKRQLEAFSNAVKLINSVWPAVSFEKRHTKRYGPITREVLHDHVVSLETMFEREILLHGRPSEDIEFEFATILQEAAWWLYERGNFLRSRVTAEKGLDFCERYHGGKRWLRLSALVYDVLGCIANGTNRPMESMNFNSTQLKIRKELSSQSGKEDFELGYAHNQMGCSWMMAKDFKKGAQLFREALNIWHRVPGYTKGLALMEYANLGMSLWLQDQIDEAAEVLEEGQRESEDGLGKMSTGSFRAFADQALSIYGVNEEEHVPEIARTTFLKANISYKVARSGDGVTEIDLEEGAQLLEKAYLMYRQVVPQTKILMGELKESDFDELVTFWSR</sequence>
<proteinExistence type="predicted"/>
<evidence type="ECO:0000259" key="1">
    <source>
        <dbReference type="Pfam" id="PF00931"/>
    </source>
</evidence>
<name>A0A8H6MUY3_9PEZI</name>
<dbReference type="AlphaFoldDB" id="A0A8H6MUY3"/>
<comment type="caution">
    <text evidence="3">The sequence shown here is derived from an EMBL/GenBank/DDBJ whole genome shotgun (WGS) entry which is preliminary data.</text>
</comment>
<gene>
    <name evidence="3" type="ORF">CSOJ01_06621</name>
</gene>
<dbReference type="EMBL" id="WIGN01000094">
    <property type="protein sequence ID" value="KAF6809912.1"/>
    <property type="molecule type" value="Genomic_DNA"/>
</dbReference>
<dbReference type="SUPFAM" id="SSF52540">
    <property type="entry name" value="P-loop containing nucleoside triphosphate hydrolases"/>
    <property type="match status" value="1"/>
</dbReference>
<dbReference type="PANTHER" id="PTHR35205:SF1">
    <property type="entry name" value="ZU5 DOMAIN-CONTAINING PROTEIN"/>
    <property type="match status" value="1"/>
</dbReference>
<dbReference type="PANTHER" id="PTHR35205">
    <property type="entry name" value="NB-ARC AND TPR DOMAIN PROTEIN"/>
    <property type="match status" value="1"/>
</dbReference>
<feature type="domain" description="NB-ARC" evidence="1">
    <location>
        <begin position="285"/>
        <end position="442"/>
    </location>
</feature>
<dbReference type="GO" id="GO:0043531">
    <property type="term" value="F:ADP binding"/>
    <property type="evidence" value="ECO:0007669"/>
    <property type="project" value="InterPro"/>
</dbReference>
<feature type="domain" description="DUF7779" evidence="2">
    <location>
        <begin position="517"/>
        <end position="604"/>
    </location>
</feature>
<keyword evidence="4" id="KW-1185">Reference proteome</keyword>
<dbReference type="Pfam" id="PF25000">
    <property type="entry name" value="DUF7779"/>
    <property type="match status" value="1"/>
</dbReference>
<accession>A0A8H6MUY3</accession>
<dbReference type="InterPro" id="IPR027417">
    <property type="entry name" value="P-loop_NTPase"/>
</dbReference>
<dbReference type="InterPro" id="IPR002182">
    <property type="entry name" value="NB-ARC"/>
</dbReference>
<dbReference type="SUPFAM" id="SSF48452">
    <property type="entry name" value="TPR-like"/>
    <property type="match status" value="1"/>
</dbReference>
<evidence type="ECO:0000259" key="2">
    <source>
        <dbReference type="Pfam" id="PF25000"/>
    </source>
</evidence>
<dbReference type="Pfam" id="PF00931">
    <property type="entry name" value="NB-ARC"/>
    <property type="match status" value="1"/>
</dbReference>
<dbReference type="Gene3D" id="3.40.50.300">
    <property type="entry name" value="P-loop containing nucleotide triphosphate hydrolases"/>
    <property type="match status" value="1"/>
</dbReference>
<dbReference type="InterPro" id="IPR056681">
    <property type="entry name" value="DUF7779"/>
</dbReference>
<organism evidence="3 4">
    <name type="scientific">Colletotrichum sojae</name>
    <dbReference type="NCBI Taxonomy" id="2175907"/>
    <lineage>
        <taxon>Eukaryota</taxon>
        <taxon>Fungi</taxon>
        <taxon>Dikarya</taxon>
        <taxon>Ascomycota</taxon>
        <taxon>Pezizomycotina</taxon>
        <taxon>Sordariomycetes</taxon>
        <taxon>Hypocreomycetidae</taxon>
        <taxon>Glomerellales</taxon>
        <taxon>Glomerellaceae</taxon>
        <taxon>Colletotrichum</taxon>
        <taxon>Colletotrichum orchidearum species complex</taxon>
    </lineage>
</organism>
<dbReference type="InterPro" id="IPR011990">
    <property type="entry name" value="TPR-like_helical_dom_sf"/>
</dbReference>
<evidence type="ECO:0000313" key="3">
    <source>
        <dbReference type="EMBL" id="KAF6809912.1"/>
    </source>
</evidence>
<evidence type="ECO:0000313" key="4">
    <source>
        <dbReference type="Proteomes" id="UP000652219"/>
    </source>
</evidence>
<dbReference type="Proteomes" id="UP000652219">
    <property type="component" value="Unassembled WGS sequence"/>
</dbReference>
<reference evidence="3 4" key="1">
    <citation type="journal article" date="2020" name="Phytopathology">
        <title>Genome Sequence Resources of Colletotrichum truncatum, C. plurivorum, C. musicola, and C. sojae: Four Species Pathogenic to Soybean (Glycine max).</title>
        <authorList>
            <person name="Rogerio F."/>
            <person name="Boufleur T.R."/>
            <person name="Ciampi-Guillardi M."/>
            <person name="Sukno S.A."/>
            <person name="Thon M.R."/>
            <person name="Massola Junior N.S."/>
            <person name="Baroncelli R."/>
        </authorList>
    </citation>
    <scope>NUCLEOTIDE SEQUENCE [LARGE SCALE GENOMIC DNA]</scope>
    <source>
        <strain evidence="3 4">LFN0009</strain>
    </source>
</reference>
<dbReference type="Gene3D" id="1.25.40.10">
    <property type="entry name" value="Tetratricopeptide repeat domain"/>
    <property type="match status" value="1"/>
</dbReference>
<protein>
    <submittedName>
        <fullName evidence="3">Tetratricopeptide repeat domain-containing protein</fullName>
    </submittedName>
</protein>